<dbReference type="EMBL" id="AMZH03009258">
    <property type="protein sequence ID" value="RRT57235.1"/>
    <property type="molecule type" value="Genomic_DNA"/>
</dbReference>
<name>A0A426YZU8_ENSVE</name>
<dbReference type="Proteomes" id="UP000287651">
    <property type="component" value="Unassembled WGS sequence"/>
</dbReference>
<organism evidence="2 3">
    <name type="scientific">Ensete ventricosum</name>
    <name type="common">Abyssinian banana</name>
    <name type="synonym">Musa ensete</name>
    <dbReference type="NCBI Taxonomy" id="4639"/>
    <lineage>
        <taxon>Eukaryota</taxon>
        <taxon>Viridiplantae</taxon>
        <taxon>Streptophyta</taxon>
        <taxon>Embryophyta</taxon>
        <taxon>Tracheophyta</taxon>
        <taxon>Spermatophyta</taxon>
        <taxon>Magnoliopsida</taxon>
        <taxon>Liliopsida</taxon>
        <taxon>Zingiberales</taxon>
        <taxon>Musaceae</taxon>
        <taxon>Ensete</taxon>
    </lineage>
</organism>
<accession>A0A426YZU8</accession>
<sequence length="76" mass="8836">MSSTKLAHGLVCALHKRRRWRYLLPPQAGLGVRPVDLVNRAGISFRERRRKRFEDWSSSGSRKWSSTPLSWRGAMK</sequence>
<evidence type="ECO:0000313" key="2">
    <source>
        <dbReference type="EMBL" id="RRT57235.1"/>
    </source>
</evidence>
<evidence type="ECO:0000256" key="1">
    <source>
        <dbReference type="SAM" id="MobiDB-lite"/>
    </source>
</evidence>
<feature type="region of interest" description="Disordered" evidence="1">
    <location>
        <begin position="53"/>
        <end position="76"/>
    </location>
</feature>
<dbReference type="AlphaFoldDB" id="A0A426YZU8"/>
<comment type="caution">
    <text evidence="2">The sequence shown here is derived from an EMBL/GenBank/DDBJ whole genome shotgun (WGS) entry which is preliminary data.</text>
</comment>
<proteinExistence type="predicted"/>
<evidence type="ECO:0000313" key="3">
    <source>
        <dbReference type="Proteomes" id="UP000287651"/>
    </source>
</evidence>
<reference evidence="2 3" key="1">
    <citation type="journal article" date="2014" name="Agronomy (Basel)">
        <title>A Draft Genome Sequence for Ensete ventricosum, the Drought-Tolerant Tree Against Hunger.</title>
        <authorList>
            <person name="Harrison J."/>
            <person name="Moore K.A."/>
            <person name="Paszkiewicz K."/>
            <person name="Jones T."/>
            <person name="Grant M."/>
            <person name="Ambacheew D."/>
            <person name="Muzemil S."/>
            <person name="Studholme D.J."/>
        </authorList>
    </citation>
    <scope>NUCLEOTIDE SEQUENCE [LARGE SCALE GENOMIC DNA]</scope>
</reference>
<protein>
    <submittedName>
        <fullName evidence="2">Uncharacterized protein</fullName>
    </submittedName>
</protein>
<gene>
    <name evidence="2" type="ORF">B296_00014173</name>
</gene>
<feature type="compositionally biased region" description="Low complexity" evidence="1">
    <location>
        <begin position="57"/>
        <end position="66"/>
    </location>
</feature>